<organism evidence="1 2">
    <name type="scientific">Oceanidesulfovibrio indonesiensis</name>
    <dbReference type="NCBI Taxonomy" id="54767"/>
    <lineage>
        <taxon>Bacteria</taxon>
        <taxon>Pseudomonadati</taxon>
        <taxon>Thermodesulfobacteriota</taxon>
        <taxon>Desulfovibrionia</taxon>
        <taxon>Desulfovibrionales</taxon>
        <taxon>Desulfovibrionaceae</taxon>
        <taxon>Oceanidesulfovibrio</taxon>
    </lineage>
</organism>
<accession>A0A7M3MAM6</accession>
<comment type="caution">
    <text evidence="1">The sequence shown here is derived from an EMBL/GenBank/DDBJ whole genome shotgun (WGS) entry which is preliminary data.</text>
</comment>
<dbReference type="Proteomes" id="UP000448292">
    <property type="component" value="Unassembled WGS sequence"/>
</dbReference>
<name>A0A7M3MAM6_9BACT</name>
<dbReference type="EMBL" id="QMIE01000020">
    <property type="protein sequence ID" value="TVM14843.1"/>
    <property type="molecule type" value="Genomic_DNA"/>
</dbReference>
<proteinExistence type="predicted"/>
<reference evidence="1 2" key="1">
    <citation type="submission" date="2018-06" db="EMBL/GenBank/DDBJ databases">
        <title>Complete genome of Desulfovibrio indonesiensis P37SLT.</title>
        <authorList>
            <person name="Crispim J.S."/>
            <person name="Vidigal P.M.P."/>
            <person name="Silva L.C.F."/>
            <person name="Laguardia C.N."/>
            <person name="Araujo L.C."/>
            <person name="Dias R.S."/>
            <person name="Sousa M.P."/>
            <person name="Paula S.O."/>
            <person name="Silva C."/>
        </authorList>
    </citation>
    <scope>NUCLEOTIDE SEQUENCE [LARGE SCALE GENOMIC DNA]</scope>
    <source>
        <strain evidence="1 2">P37SLT</strain>
    </source>
</reference>
<keyword evidence="2" id="KW-1185">Reference proteome</keyword>
<evidence type="ECO:0000313" key="1">
    <source>
        <dbReference type="EMBL" id="TVM14843.1"/>
    </source>
</evidence>
<dbReference type="RefSeq" id="WP_144304346.1">
    <property type="nucleotide sequence ID" value="NZ_QMIE01000020.1"/>
</dbReference>
<protein>
    <recommendedName>
        <fullName evidence="3">Lipoprotein</fullName>
    </recommendedName>
</protein>
<gene>
    <name evidence="1" type="ORF">DPQ33_16595</name>
</gene>
<dbReference type="OrthoDB" id="5455289at2"/>
<dbReference type="AlphaFoldDB" id="A0A7M3MAM6"/>
<dbReference type="PROSITE" id="PS51257">
    <property type="entry name" value="PROKAR_LIPOPROTEIN"/>
    <property type="match status" value="1"/>
</dbReference>
<sequence>MSPENRPGPHSRIVFLAACLALLLAAGCSMRGELVQTPPPAEMELFKEYSFTRKVSDDFQPGPKFRVDGTPVLGLFNSKNPSWDRETTLTLTGLPEGKRVVLQYDLYMIGEWESSGKFKDRYYVHIPDGPTVYEQTDFPCELAQFGIEESAIGNDGFVVVKRHTLGYWIQPTTVVIPASAVQNGTVKVIFYADLSGRGTEFMAMDNFKVFVEKS</sequence>
<evidence type="ECO:0008006" key="3">
    <source>
        <dbReference type="Google" id="ProtNLM"/>
    </source>
</evidence>
<evidence type="ECO:0000313" key="2">
    <source>
        <dbReference type="Proteomes" id="UP000448292"/>
    </source>
</evidence>